<evidence type="ECO:0000256" key="5">
    <source>
        <dbReference type="PIRSR" id="PIRSR604294-1"/>
    </source>
</evidence>
<proteinExistence type="inferred from homology"/>
<dbReference type="GO" id="GO:0009570">
    <property type="term" value="C:chloroplast stroma"/>
    <property type="evidence" value="ECO:0007669"/>
    <property type="project" value="TreeGrafter"/>
</dbReference>
<comment type="cofactor">
    <cofactor evidence="5">
        <name>Fe(2+)</name>
        <dbReference type="ChEBI" id="CHEBI:29033"/>
    </cofactor>
    <text evidence="5">Binds 1 Fe(2+) ion per subunit.</text>
</comment>
<evidence type="ECO:0000256" key="1">
    <source>
        <dbReference type="ARBA" id="ARBA00006787"/>
    </source>
</evidence>
<sequence>MEAISSAGSLASSGKLFTIFNIPKSSSSYRHQRRLAVSNVKTDPKPETTIFVDRDKPSTASEFKPTLKTPKVQTFEAPDLPFPRPWSVVVCSAVDDFINNFVDKPLRPSVDPKYVLAGNFAPVGETPPTKCPRVKGTLPACLNGVYLRNGPNPRLVPRSGYHLFDGDGMLHAVRIKNGRVTYCSRFVRTYKFVQEEATGSPVFPNIFSGFYSVAGLGRAALVGARVAFGLYNPLNGAGLANTSVLHFDRKLMALGESDLPYVVRVTGDGDIQTVGRYDFEGKLFMGMTAHPKVDPETGELFAFRYGPVPPFLNYFRVSAGGEKEPDVGILSMPRPSFIHDFAITKRYAVFTDTQIVVKPLDMVLGDGAPIGCDTAKVPRLGVLPRYATDDSEMRWFEVPGFNFIHALNAWDESEEVVLIAPNTYPFEHVLERTELVQSTVEKLRLNLATGTVAREPLSSLCLEFGVVNPRFVGRRNRYAYMSIGAPLPKIGGVVKLDFERARRSPEDAVAEDCVVASRLYGPGRFGSEPFFVPRTAEPDADEDDGYVVQFTHEEGTGASQFVVMDARSPTLEVVASVELPGRVPYGFHGLFVSEKDLASTI</sequence>
<dbReference type="PANTHER" id="PTHR10543:SF46">
    <property type="entry name" value="CAROTENOID CLEAVAGE DIOXYGENASE 4, CHLOROPLASTIC-RELATED"/>
    <property type="match status" value="1"/>
</dbReference>
<dbReference type="EMBL" id="GCHU01012726">
    <property type="protein sequence ID" value="JAG87346.1"/>
    <property type="molecule type" value="Transcribed_RNA"/>
</dbReference>
<dbReference type="GO" id="GO:0016121">
    <property type="term" value="P:carotene catabolic process"/>
    <property type="evidence" value="ECO:0007669"/>
    <property type="project" value="TreeGrafter"/>
</dbReference>
<evidence type="ECO:0000256" key="4">
    <source>
        <dbReference type="ARBA" id="ARBA00023004"/>
    </source>
</evidence>
<organism evidence="6">
    <name type="scientific">Wollemia nobilis</name>
    <dbReference type="NCBI Taxonomy" id="56998"/>
    <lineage>
        <taxon>Eukaryota</taxon>
        <taxon>Viridiplantae</taxon>
        <taxon>Streptophyta</taxon>
        <taxon>Embryophyta</taxon>
        <taxon>Tracheophyta</taxon>
        <taxon>Spermatophyta</taxon>
        <taxon>Pinopsida</taxon>
        <taxon>Pinidae</taxon>
        <taxon>Conifers II</taxon>
        <taxon>Araucariales</taxon>
        <taxon>Araucariaceae</taxon>
        <taxon>Wollemia</taxon>
    </lineage>
</organism>
<accession>A0A0C9RL46</accession>
<protein>
    <submittedName>
        <fullName evidence="6">TSA: Wollemia nobilis Ref_Wollemi_Transcript_12801_2370 transcribed RNA sequence</fullName>
    </submittedName>
</protein>
<keyword evidence="3" id="KW-0223">Dioxygenase</keyword>
<evidence type="ECO:0000256" key="3">
    <source>
        <dbReference type="ARBA" id="ARBA00022964"/>
    </source>
</evidence>
<reference evidence="6" key="1">
    <citation type="submission" date="2015-02" db="EMBL/GenBank/DDBJ databases">
        <title>A transcriptome of Wollemia nobilis - a relic of Gondwana.</title>
        <authorList>
            <person name="Chia J.Y."/>
            <person name="Leong Y.S."/>
            <person name="Abdul Karim S."/>
            <person name="Wan Azmi N."/>
            <person name="Hercus R."/>
            <person name="Croft L."/>
        </authorList>
    </citation>
    <scope>NUCLEOTIDE SEQUENCE</scope>
    <source>
        <strain evidence="6">MaeBrown</strain>
        <tissue evidence="6">Leaf</tissue>
    </source>
</reference>
<dbReference type="GO" id="GO:0046872">
    <property type="term" value="F:metal ion binding"/>
    <property type="evidence" value="ECO:0007669"/>
    <property type="project" value="UniProtKB-KW"/>
</dbReference>
<feature type="binding site" evidence="5">
    <location>
        <position position="339"/>
    </location>
    <ligand>
        <name>Fe cation</name>
        <dbReference type="ChEBI" id="CHEBI:24875"/>
        <note>catalytic</note>
    </ligand>
</feature>
<dbReference type="GO" id="GO:0010436">
    <property type="term" value="F:carotenoid dioxygenase activity"/>
    <property type="evidence" value="ECO:0007669"/>
    <property type="project" value="TreeGrafter"/>
</dbReference>
<dbReference type="PANTHER" id="PTHR10543">
    <property type="entry name" value="BETA-CAROTENE DIOXYGENASE"/>
    <property type="match status" value="1"/>
</dbReference>
<dbReference type="Pfam" id="PF03055">
    <property type="entry name" value="RPE65"/>
    <property type="match status" value="1"/>
</dbReference>
<name>A0A0C9RL46_9CONI</name>
<feature type="binding site" evidence="5">
    <location>
        <position position="405"/>
    </location>
    <ligand>
        <name>Fe cation</name>
        <dbReference type="ChEBI" id="CHEBI:24875"/>
        <note>catalytic</note>
    </ligand>
</feature>
<evidence type="ECO:0000313" key="6">
    <source>
        <dbReference type="EMBL" id="JAG87346.1"/>
    </source>
</evidence>
<feature type="binding site" evidence="5">
    <location>
        <position position="588"/>
    </location>
    <ligand>
        <name>Fe cation</name>
        <dbReference type="ChEBI" id="CHEBI:24875"/>
        <note>catalytic</note>
    </ligand>
</feature>
<dbReference type="InterPro" id="IPR004294">
    <property type="entry name" value="Carotenoid_Oase"/>
</dbReference>
<keyword evidence="3" id="KW-0560">Oxidoreductase</keyword>
<keyword evidence="4 5" id="KW-0408">Iron</keyword>
<evidence type="ECO:0000256" key="2">
    <source>
        <dbReference type="ARBA" id="ARBA00022723"/>
    </source>
</evidence>
<comment type="similarity">
    <text evidence="1">Belongs to the carotenoid oxygenase family.</text>
</comment>
<dbReference type="AlphaFoldDB" id="A0A0C9RL46"/>
<feature type="binding site" evidence="5">
    <location>
        <position position="290"/>
    </location>
    <ligand>
        <name>Fe cation</name>
        <dbReference type="ChEBI" id="CHEBI:24875"/>
        <note>catalytic</note>
    </ligand>
</feature>
<keyword evidence="2 5" id="KW-0479">Metal-binding</keyword>